<gene>
    <name evidence="1" type="ORF">DFP87_12522</name>
</gene>
<reference evidence="1 2" key="1">
    <citation type="submission" date="2018-06" db="EMBL/GenBank/DDBJ databases">
        <title>Genomic Encyclopedia of Type Strains, Phase III (KMG-III): the genomes of soil and plant-associated and newly described type strains.</title>
        <authorList>
            <person name="Whitman W."/>
        </authorList>
    </citation>
    <scope>NUCLEOTIDE SEQUENCE [LARGE SCALE GENOMIC DNA]</scope>
    <source>
        <strain evidence="1 2">CECT 7342</strain>
    </source>
</reference>
<proteinExistence type="predicted"/>
<evidence type="ECO:0000313" key="1">
    <source>
        <dbReference type="EMBL" id="RBP10659.1"/>
    </source>
</evidence>
<keyword evidence="2" id="KW-1185">Reference proteome</keyword>
<sequence length="109" mass="11924">MATKRELAPRVLRKLTVLAAGESADAADIEVVEQKLDAVHAALETRGLLRWTLNDVPAYAQEPYVFMGAYLAAPEFQRAPDASLWSSGMREIEAAVALTDVGVTRAEYF</sequence>
<protein>
    <submittedName>
        <fullName evidence="1">Uncharacterized protein</fullName>
    </submittedName>
</protein>
<evidence type="ECO:0000313" key="2">
    <source>
        <dbReference type="Proteomes" id="UP000252124"/>
    </source>
</evidence>
<name>A0ABX9FUW4_9BURK</name>
<accession>A0ABX9FUW4</accession>
<dbReference type="GeneID" id="99734291"/>
<dbReference type="RefSeq" id="WP_006224462.1">
    <property type="nucleotide sequence ID" value="NZ_ALJE01000012.1"/>
</dbReference>
<dbReference type="EMBL" id="QNRM01000025">
    <property type="protein sequence ID" value="RBP10659.1"/>
    <property type="molecule type" value="Genomic_DNA"/>
</dbReference>
<dbReference type="Proteomes" id="UP000252124">
    <property type="component" value="Unassembled WGS sequence"/>
</dbReference>
<comment type="caution">
    <text evidence="1">The sequence shown here is derived from an EMBL/GenBank/DDBJ whole genome shotgun (WGS) entry which is preliminary data.</text>
</comment>
<organism evidence="1 2">
    <name type="scientific">Achromobacter marplatensis</name>
    <dbReference type="NCBI Taxonomy" id="470868"/>
    <lineage>
        <taxon>Bacteria</taxon>
        <taxon>Pseudomonadati</taxon>
        <taxon>Pseudomonadota</taxon>
        <taxon>Betaproteobacteria</taxon>
        <taxon>Burkholderiales</taxon>
        <taxon>Alcaligenaceae</taxon>
        <taxon>Achromobacter</taxon>
    </lineage>
</organism>